<proteinExistence type="predicted"/>
<reference evidence="2 3" key="1">
    <citation type="submission" date="2019-07" db="EMBL/GenBank/DDBJ databases">
        <title>Whole genome shotgun sequence of Pseudoalteromonas atlantica NBRC 103033.</title>
        <authorList>
            <person name="Hosoyama A."/>
            <person name="Uohara A."/>
            <person name="Ohji S."/>
            <person name="Ichikawa N."/>
        </authorList>
    </citation>
    <scope>NUCLEOTIDE SEQUENCE [LARGE SCALE GENOMIC DNA]</scope>
    <source>
        <strain evidence="2 3">NBRC 103033</strain>
    </source>
</reference>
<keyword evidence="2" id="KW-0012">Acyltransferase</keyword>
<dbReference type="GO" id="GO:0016746">
    <property type="term" value="F:acyltransferase activity"/>
    <property type="evidence" value="ECO:0007669"/>
    <property type="project" value="UniProtKB-KW"/>
</dbReference>
<dbReference type="PANTHER" id="PTHR30068">
    <property type="entry name" value="URONATE ISOMERASE"/>
    <property type="match status" value="1"/>
</dbReference>
<gene>
    <name evidence="2" type="ORF">PAT01_16550</name>
</gene>
<sequence>MPFFNIVDAVMSELEDKYADIRPYNDDEVAASLARLINDNAFIDVIAKYNLPRFISAMPFIARTLVRSQLRKKWGKFTSVEDVQNEVAKYLDKLIKRTTSKVTFSGLDKLDPQQAYLFISNHRDIVLDPALVNWGLYQHKMKTVRIAIGDNLLQIPYITELMRLNKSFIVKRSAKAPKEMLKALTQLSSYIYDSLTAGNSIWIAQKEGRAKDGFDQTDPALLKMLQLNGRKQKKEFGEYIKELKIVPVSISYQYEPCAISKAKELYHKQQHGEYVKSAGEDIASIVEGFSSAKGHVHLAFGQPVESGCDDADELAQTIDKHIVESFYLHPGNYIAGGCKQAVIDEPDTATFEQRLALVPEELKPLVLAMYAKPFQRKTEITNKVCEQSH</sequence>
<protein>
    <submittedName>
        <fullName evidence="2">Acyltransferase</fullName>
    </submittedName>
</protein>
<keyword evidence="3" id="KW-1185">Reference proteome</keyword>
<evidence type="ECO:0000313" key="3">
    <source>
        <dbReference type="Proteomes" id="UP000321189"/>
    </source>
</evidence>
<evidence type="ECO:0000259" key="1">
    <source>
        <dbReference type="Pfam" id="PF01553"/>
    </source>
</evidence>
<evidence type="ECO:0000313" key="2">
    <source>
        <dbReference type="EMBL" id="GEK76351.1"/>
    </source>
</evidence>
<feature type="domain" description="Phospholipid/glycerol acyltransferase" evidence="1">
    <location>
        <begin position="101"/>
        <end position="239"/>
    </location>
</feature>
<dbReference type="SUPFAM" id="SSF69593">
    <property type="entry name" value="Glycerol-3-phosphate (1)-acyltransferase"/>
    <property type="match status" value="1"/>
</dbReference>
<keyword evidence="2" id="KW-0808">Transferase</keyword>
<dbReference type="InterPro" id="IPR002123">
    <property type="entry name" value="Plipid/glycerol_acylTrfase"/>
</dbReference>
<accession>A0ABQ0UCZ6</accession>
<comment type="caution">
    <text evidence="2">The sequence shown here is derived from an EMBL/GenBank/DDBJ whole genome shotgun (WGS) entry which is preliminary data.</text>
</comment>
<dbReference type="Proteomes" id="UP000321189">
    <property type="component" value="Unassembled WGS sequence"/>
</dbReference>
<name>A0ABQ0UCZ6_PSEAF</name>
<dbReference type="PANTHER" id="PTHR30068:SF3">
    <property type="entry name" value="PHOSPHOLIPID_GLYCEROL ACYLTRANSFERASE DOMAIN-CONTAINING PROTEIN"/>
    <property type="match status" value="1"/>
</dbReference>
<dbReference type="EMBL" id="BJUT01000014">
    <property type="protein sequence ID" value="GEK76351.1"/>
    <property type="molecule type" value="Genomic_DNA"/>
</dbReference>
<organism evidence="2 3">
    <name type="scientific">Pseudoalteromonas atlantica</name>
    <name type="common">Alteromonas atlantica</name>
    <dbReference type="NCBI Taxonomy" id="288"/>
    <lineage>
        <taxon>Bacteria</taxon>
        <taxon>Pseudomonadati</taxon>
        <taxon>Pseudomonadota</taxon>
        <taxon>Gammaproteobacteria</taxon>
        <taxon>Alteromonadales</taxon>
        <taxon>Pseudoalteromonadaceae</taxon>
        <taxon>Pseudoalteromonas</taxon>
    </lineage>
</organism>
<dbReference type="Pfam" id="PF01553">
    <property type="entry name" value="Acyltransferase"/>
    <property type="match status" value="1"/>
</dbReference>